<reference evidence="3" key="1">
    <citation type="submission" date="2018-02" db="EMBL/GenBank/DDBJ databases">
        <authorList>
            <person name="Hausmann B."/>
        </authorList>
    </citation>
    <scope>NUCLEOTIDE SEQUENCE [LARGE SCALE GENOMIC DNA]</scope>
    <source>
        <strain evidence="3">Peat soil MAG SbA5</strain>
    </source>
</reference>
<keyword evidence="1" id="KW-0812">Transmembrane</keyword>
<evidence type="ECO:0000313" key="3">
    <source>
        <dbReference type="Proteomes" id="UP000239735"/>
    </source>
</evidence>
<dbReference type="Proteomes" id="UP000239735">
    <property type="component" value="Unassembled WGS sequence"/>
</dbReference>
<protein>
    <submittedName>
        <fullName evidence="2">Uncharacterized protein</fullName>
    </submittedName>
</protein>
<gene>
    <name evidence="2" type="ORF">SBA5_40005</name>
</gene>
<proteinExistence type="predicted"/>
<evidence type="ECO:0000313" key="2">
    <source>
        <dbReference type="EMBL" id="SPE23480.1"/>
    </source>
</evidence>
<accession>A0A2N9LJQ3</accession>
<sequence length="89" mass="9773">MHRFLKIAIAVVLLIVVAAVLISPAVDLEPAALRAALWVAALFASFGIVRIELCGTRNVRFSARARMKRRAILSHTSLPLFDLYGARLC</sequence>
<dbReference type="AlphaFoldDB" id="A0A2N9LJQ3"/>
<name>A0A2N9LJQ3_9BACT</name>
<keyword evidence="1" id="KW-0472">Membrane</keyword>
<dbReference type="EMBL" id="OKRB01000097">
    <property type="protein sequence ID" value="SPE23480.1"/>
    <property type="molecule type" value="Genomic_DNA"/>
</dbReference>
<feature type="transmembrane region" description="Helical" evidence="1">
    <location>
        <begin position="7"/>
        <end position="26"/>
    </location>
</feature>
<evidence type="ECO:0000256" key="1">
    <source>
        <dbReference type="SAM" id="Phobius"/>
    </source>
</evidence>
<feature type="transmembrane region" description="Helical" evidence="1">
    <location>
        <begin position="32"/>
        <end position="51"/>
    </location>
</feature>
<organism evidence="2 3">
    <name type="scientific">Candidatus Sulfuritelmatomonas gaucii</name>
    <dbReference type="NCBI Taxonomy" id="2043161"/>
    <lineage>
        <taxon>Bacteria</taxon>
        <taxon>Pseudomonadati</taxon>
        <taxon>Acidobacteriota</taxon>
        <taxon>Terriglobia</taxon>
        <taxon>Terriglobales</taxon>
        <taxon>Acidobacteriaceae</taxon>
        <taxon>Candidatus Sulfuritelmatomonas</taxon>
    </lineage>
</organism>
<keyword evidence="1" id="KW-1133">Transmembrane helix</keyword>